<dbReference type="SUPFAM" id="SSF52047">
    <property type="entry name" value="RNI-like"/>
    <property type="match status" value="1"/>
</dbReference>
<reference evidence="2 3" key="1">
    <citation type="submission" date="2009-11" db="EMBL/GenBank/DDBJ databases">
        <title>Annotation of Allomyces macrogynus ATCC 38327.</title>
        <authorList>
            <consortium name="The Broad Institute Genome Sequencing Platform"/>
            <person name="Russ C."/>
            <person name="Cuomo C."/>
            <person name="Burger G."/>
            <person name="Gray M.W."/>
            <person name="Holland P.W.H."/>
            <person name="King N."/>
            <person name="Lang F.B.F."/>
            <person name="Roger A.J."/>
            <person name="Ruiz-Trillo I."/>
            <person name="Young S.K."/>
            <person name="Zeng Q."/>
            <person name="Gargeya S."/>
            <person name="Fitzgerald M."/>
            <person name="Haas B."/>
            <person name="Abouelleil A."/>
            <person name="Alvarado L."/>
            <person name="Arachchi H.M."/>
            <person name="Berlin A."/>
            <person name="Chapman S.B."/>
            <person name="Gearin G."/>
            <person name="Goldberg J."/>
            <person name="Griggs A."/>
            <person name="Gujja S."/>
            <person name="Hansen M."/>
            <person name="Heiman D."/>
            <person name="Howarth C."/>
            <person name="Larimer J."/>
            <person name="Lui A."/>
            <person name="MacDonald P.J.P."/>
            <person name="McCowen C."/>
            <person name="Montmayeur A."/>
            <person name="Murphy C."/>
            <person name="Neiman D."/>
            <person name="Pearson M."/>
            <person name="Priest M."/>
            <person name="Roberts A."/>
            <person name="Saif S."/>
            <person name="Shea T."/>
            <person name="Sisk P."/>
            <person name="Stolte C."/>
            <person name="Sykes S."/>
            <person name="Wortman J."/>
            <person name="Nusbaum C."/>
            <person name="Birren B."/>
        </authorList>
    </citation>
    <scope>NUCLEOTIDE SEQUENCE [LARGE SCALE GENOMIC DNA]</scope>
    <source>
        <strain evidence="2 3">ATCC 38327</strain>
    </source>
</reference>
<dbReference type="Proteomes" id="UP000054350">
    <property type="component" value="Unassembled WGS sequence"/>
</dbReference>
<dbReference type="EMBL" id="GG745330">
    <property type="protein sequence ID" value="KNE56496.1"/>
    <property type="molecule type" value="Genomic_DNA"/>
</dbReference>
<evidence type="ECO:0000256" key="1">
    <source>
        <dbReference type="SAM" id="MobiDB-lite"/>
    </source>
</evidence>
<dbReference type="OrthoDB" id="5588947at2759"/>
<dbReference type="InterPro" id="IPR032675">
    <property type="entry name" value="LRR_dom_sf"/>
</dbReference>
<keyword evidence="3" id="KW-1185">Reference proteome</keyword>
<name>A0A0L0S279_ALLM3</name>
<gene>
    <name evidence="2" type="ORF">AMAG_17926</name>
</gene>
<dbReference type="AlphaFoldDB" id="A0A0L0S279"/>
<dbReference type="VEuPathDB" id="FungiDB:AMAG_17926"/>
<evidence type="ECO:0000313" key="3">
    <source>
        <dbReference type="Proteomes" id="UP000054350"/>
    </source>
</evidence>
<reference evidence="3" key="2">
    <citation type="submission" date="2009-11" db="EMBL/GenBank/DDBJ databases">
        <title>The Genome Sequence of Allomyces macrogynus strain ATCC 38327.</title>
        <authorList>
            <consortium name="The Broad Institute Genome Sequencing Platform"/>
            <person name="Russ C."/>
            <person name="Cuomo C."/>
            <person name="Shea T."/>
            <person name="Young S.K."/>
            <person name="Zeng Q."/>
            <person name="Koehrsen M."/>
            <person name="Haas B."/>
            <person name="Borodovsky M."/>
            <person name="Guigo R."/>
            <person name="Alvarado L."/>
            <person name="Berlin A."/>
            <person name="Borenstein D."/>
            <person name="Chen Z."/>
            <person name="Engels R."/>
            <person name="Freedman E."/>
            <person name="Gellesch M."/>
            <person name="Goldberg J."/>
            <person name="Griggs A."/>
            <person name="Gujja S."/>
            <person name="Heiman D."/>
            <person name="Hepburn T."/>
            <person name="Howarth C."/>
            <person name="Jen D."/>
            <person name="Larson L."/>
            <person name="Lewis B."/>
            <person name="Mehta T."/>
            <person name="Park D."/>
            <person name="Pearson M."/>
            <person name="Roberts A."/>
            <person name="Saif S."/>
            <person name="Shenoy N."/>
            <person name="Sisk P."/>
            <person name="Stolte C."/>
            <person name="Sykes S."/>
            <person name="Walk T."/>
            <person name="White J."/>
            <person name="Yandava C."/>
            <person name="Burger G."/>
            <person name="Gray M.W."/>
            <person name="Holland P.W.H."/>
            <person name="King N."/>
            <person name="Lang F.B.F."/>
            <person name="Roger A.J."/>
            <person name="Ruiz-Trillo I."/>
            <person name="Lander E."/>
            <person name="Nusbaum C."/>
        </authorList>
    </citation>
    <scope>NUCLEOTIDE SEQUENCE [LARGE SCALE GENOMIC DNA]</scope>
    <source>
        <strain evidence="3">ATCC 38327</strain>
    </source>
</reference>
<organism evidence="2 3">
    <name type="scientific">Allomyces macrogynus (strain ATCC 38327)</name>
    <name type="common">Allomyces javanicus var. macrogynus</name>
    <dbReference type="NCBI Taxonomy" id="578462"/>
    <lineage>
        <taxon>Eukaryota</taxon>
        <taxon>Fungi</taxon>
        <taxon>Fungi incertae sedis</taxon>
        <taxon>Blastocladiomycota</taxon>
        <taxon>Blastocladiomycetes</taxon>
        <taxon>Blastocladiales</taxon>
        <taxon>Blastocladiaceae</taxon>
        <taxon>Allomyces</taxon>
    </lineage>
</organism>
<accession>A0A0L0S279</accession>
<feature type="compositionally biased region" description="Low complexity" evidence="1">
    <location>
        <begin position="151"/>
        <end position="173"/>
    </location>
</feature>
<dbReference type="Gene3D" id="3.80.10.10">
    <property type="entry name" value="Ribonuclease Inhibitor"/>
    <property type="match status" value="1"/>
</dbReference>
<dbReference type="SMART" id="SM00367">
    <property type="entry name" value="LRR_CC"/>
    <property type="match status" value="4"/>
</dbReference>
<evidence type="ECO:0000313" key="2">
    <source>
        <dbReference type="EMBL" id="KNE56496.1"/>
    </source>
</evidence>
<feature type="region of interest" description="Disordered" evidence="1">
    <location>
        <begin position="144"/>
        <end position="173"/>
    </location>
</feature>
<sequence length="421" mass="44970">MVLVHPHLTDVEFSIPAPPSTSTKSMFSGGPALFASLTMLTSLTIRECEYLDDSQVLPIAQHCTALQSLTLLNASGITEASFVPLSRSTSEPRSAPARCLGLHAHQRPGTPIFFAKYSGNYQLFRVGKHCAAIAAARRGGPWRRKCRAPGSPIARTPTPTIARATSPTSPTVSTAVVAPRTDGRVGGNLTTLCIPGIRRQSRGGLVAFLQEMVLVHPHLTDVEFSIPAPPSTSTKSMFSGGPALFASLTMLTSLTIRECEYLDDSQVLPIAQHCTALQSLTLLNASGITEASFVPLVMDLRHLRGVTQKATVIYRERANAESAHRDIHLVTHAARGLVRDEYDVGAVGSGGAPMLWTIFPAQQQGGQPQRPPLAWFCRFARSALRRLLDEYVWIPVPVRVHAVVPAAGVAGVAGVGAGVAE</sequence>
<evidence type="ECO:0008006" key="4">
    <source>
        <dbReference type="Google" id="ProtNLM"/>
    </source>
</evidence>
<dbReference type="InterPro" id="IPR006553">
    <property type="entry name" value="Leu-rich_rpt_Cys-con_subtyp"/>
</dbReference>
<proteinExistence type="predicted"/>
<protein>
    <recommendedName>
        <fullName evidence="4">F-box domain-containing protein</fullName>
    </recommendedName>
</protein>